<feature type="region of interest" description="Disordered" evidence="1">
    <location>
        <begin position="43"/>
        <end position="64"/>
    </location>
</feature>
<name>A0A4Y8ZRW9_9SPHN</name>
<dbReference type="OrthoDB" id="9905882at2"/>
<reference evidence="2 3" key="1">
    <citation type="submission" date="2019-03" db="EMBL/GenBank/DDBJ databases">
        <title>Genome sequence of Sphingomonas sp. 17J27-24.</title>
        <authorList>
            <person name="Kim M."/>
            <person name="Maeng S."/>
            <person name="Sathiyaraj S."/>
        </authorList>
    </citation>
    <scope>NUCLEOTIDE SEQUENCE [LARGE SCALE GENOMIC DNA]</scope>
    <source>
        <strain evidence="2 3">17J27-24</strain>
    </source>
</reference>
<sequence length="432" mass="46014">MNVTRRGVDPEEFADAALNFIHASVRGQPGRARGQIDRLANSVRTGGLSEDQARERLHPRAGPLPPVPSAHLEYAYSIPTASYAGPVSTSGFAALMISRRRDEAVIEVLEKHLGISHESHGDDLNAFRSQHPGIYPLIVAAKLGSAMEAAKCAGSSTLIGRTAALVTQHALHLAVATAHIRIALLRSYAREPLGGGFAGRKEWLNMGHVCTSTLIEPARAVHNLLDLEIPAGATDDEAISLATAAGALPADGSAGAVVSTARRVREQLPARFKHDNAWIYVPHVAALVQKHVRPLAGLGVADLKAAKWTKQSFCEQRLGVSASEGAVIVAMNLLLAGERIDACVVAKRAEKPLPTFPDAPAANSLATNALARITEALRVEGQPDRHSLREVGDPDNHTSRQLVLKVRGKVAAGGVGDALQHLRIDPSVWFRR</sequence>
<dbReference type="EMBL" id="SPDV01000037">
    <property type="protein sequence ID" value="TFI57146.1"/>
    <property type="molecule type" value="Genomic_DNA"/>
</dbReference>
<proteinExistence type="predicted"/>
<dbReference type="Proteomes" id="UP000298213">
    <property type="component" value="Unassembled WGS sequence"/>
</dbReference>
<organism evidence="2 3">
    <name type="scientific">Sphingomonas parva</name>
    <dbReference type="NCBI Taxonomy" id="2555898"/>
    <lineage>
        <taxon>Bacteria</taxon>
        <taxon>Pseudomonadati</taxon>
        <taxon>Pseudomonadota</taxon>
        <taxon>Alphaproteobacteria</taxon>
        <taxon>Sphingomonadales</taxon>
        <taxon>Sphingomonadaceae</taxon>
        <taxon>Sphingomonas</taxon>
    </lineage>
</organism>
<dbReference type="RefSeq" id="WP_135089051.1">
    <property type="nucleotide sequence ID" value="NZ_SPDV01000037.1"/>
</dbReference>
<keyword evidence="3" id="KW-1185">Reference proteome</keyword>
<gene>
    <name evidence="2" type="ORF">E2493_16695</name>
</gene>
<protein>
    <submittedName>
        <fullName evidence="2">Uncharacterized protein</fullName>
    </submittedName>
</protein>
<accession>A0A4Y8ZRW9</accession>
<evidence type="ECO:0000256" key="1">
    <source>
        <dbReference type="SAM" id="MobiDB-lite"/>
    </source>
</evidence>
<evidence type="ECO:0000313" key="3">
    <source>
        <dbReference type="Proteomes" id="UP000298213"/>
    </source>
</evidence>
<dbReference type="AlphaFoldDB" id="A0A4Y8ZRW9"/>
<comment type="caution">
    <text evidence="2">The sequence shown here is derived from an EMBL/GenBank/DDBJ whole genome shotgun (WGS) entry which is preliminary data.</text>
</comment>
<evidence type="ECO:0000313" key="2">
    <source>
        <dbReference type="EMBL" id="TFI57146.1"/>
    </source>
</evidence>